<evidence type="ECO:0000256" key="6">
    <source>
        <dbReference type="ARBA" id="ARBA00022737"/>
    </source>
</evidence>
<keyword evidence="4 12" id="KW-0479">Metal-binding</keyword>
<dbReference type="Pfam" id="PF01421">
    <property type="entry name" value="Reprolysin"/>
    <property type="match status" value="1"/>
</dbReference>
<dbReference type="PRINTS" id="PR01705">
    <property type="entry name" value="TSP1REPEAT"/>
</dbReference>
<evidence type="ECO:0000256" key="1">
    <source>
        <dbReference type="ARBA" id="ARBA00004613"/>
    </source>
</evidence>
<dbReference type="Pfam" id="PF17771">
    <property type="entry name" value="ADAMTS_CR_2"/>
    <property type="match status" value="1"/>
</dbReference>
<keyword evidence="9 15" id="KW-0482">Metalloprotease</keyword>
<dbReference type="InterPro" id="IPR057401">
    <property type="entry name" value="Adt-1/2-like_dom"/>
</dbReference>
<dbReference type="GO" id="GO:0004222">
    <property type="term" value="F:metalloendopeptidase activity"/>
    <property type="evidence" value="ECO:0007669"/>
    <property type="project" value="InterPro"/>
</dbReference>
<keyword evidence="6" id="KW-0677">Repeat</keyword>
<dbReference type="Pfam" id="PF25379">
    <property type="entry name" value="Adt-1"/>
    <property type="match status" value="1"/>
</dbReference>
<evidence type="ECO:0000256" key="4">
    <source>
        <dbReference type="ARBA" id="ARBA00022723"/>
    </source>
</evidence>
<keyword evidence="8 12" id="KW-0862">Zinc</keyword>
<keyword evidence="10 12" id="KW-1015">Disulfide bond</keyword>
<dbReference type="Proteomes" id="UP001331761">
    <property type="component" value="Unassembled WGS sequence"/>
</dbReference>
<dbReference type="Pfam" id="PF01562">
    <property type="entry name" value="Pep_M12B_propep"/>
    <property type="match status" value="1"/>
</dbReference>
<keyword evidence="3" id="KW-0645">Protease</keyword>
<evidence type="ECO:0000256" key="10">
    <source>
        <dbReference type="ARBA" id="ARBA00023157"/>
    </source>
</evidence>
<dbReference type="Gene3D" id="2.20.100.10">
    <property type="entry name" value="Thrombospondin type-1 (TSP1) repeat"/>
    <property type="match status" value="13"/>
</dbReference>
<gene>
    <name evidence="15" type="ORF">GCK32_000124</name>
</gene>
<evidence type="ECO:0000256" key="12">
    <source>
        <dbReference type="PROSITE-ProRule" id="PRU00276"/>
    </source>
</evidence>
<dbReference type="CDD" id="cd04273">
    <property type="entry name" value="ZnMc_ADAMTS_like"/>
    <property type="match status" value="1"/>
</dbReference>
<dbReference type="PANTHER" id="PTHR13723">
    <property type="entry name" value="ADAMTS A DISINTEGRIN AND METALLOPROTEASE WITH THROMBOSPONDIN MOTIFS PROTEASE"/>
    <property type="match status" value="1"/>
</dbReference>
<evidence type="ECO:0000313" key="15">
    <source>
        <dbReference type="EMBL" id="KAK5980023.1"/>
    </source>
</evidence>
<evidence type="ECO:0000259" key="14">
    <source>
        <dbReference type="PROSITE" id="PS50215"/>
    </source>
</evidence>
<evidence type="ECO:0000256" key="8">
    <source>
        <dbReference type="ARBA" id="ARBA00022833"/>
    </source>
</evidence>
<evidence type="ECO:0000256" key="3">
    <source>
        <dbReference type="ARBA" id="ARBA00022670"/>
    </source>
</evidence>
<feature type="active site" evidence="12">
    <location>
        <position position="384"/>
    </location>
</feature>
<keyword evidence="11" id="KW-0325">Glycoprotein</keyword>
<dbReference type="GO" id="GO:0005576">
    <property type="term" value="C:extracellular region"/>
    <property type="evidence" value="ECO:0007669"/>
    <property type="project" value="UniProtKB-SubCell"/>
</dbReference>
<dbReference type="InterPro" id="IPR024079">
    <property type="entry name" value="MetalloPept_cat_dom_sf"/>
</dbReference>
<organism evidence="15 16">
    <name type="scientific">Trichostrongylus colubriformis</name>
    <name type="common">Black scour worm</name>
    <dbReference type="NCBI Taxonomy" id="6319"/>
    <lineage>
        <taxon>Eukaryota</taxon>
        <taxon>Metazoa</taxon>
        <taxon>Ecdysozoa</taxon>
        <taxon>Nematoda</taxon>
        <taxon>Chromadorea</taxon>
        <taxon>Rhabditida</taxon>
        <taxon>Rhabditina</taxon>
        <taxon>Rhabditomorpha</taxon>
        <taxon>Strongyloidea</taxon>
        <taxon>Trichostrongylidae</taxon>
        <taxon>Trichostrongylus</taxon>
    </lineage>
</organism>
<dbReference type="GO" id="GO:0030198">
    <property type="term" value="P:extracellular matrix organization"/>
    <property type="evidence" value="ECO:0007669"/>
    <property type="project" value="TreeGrafter"/>
</dbReference>
<dbReference type="SUPFAM" id="SSF82895">
    <property type="entry name" value="TSP-1 type 1 repeat"/>
    <property type="match status" value="13"/>
</dbReference>
<dbReference type="Gene3D" id="3.40.390.10">
    <property type="entry name" value="Collagenase (Catalytic Domain)"/>
    <property type="match status" value="1"/>
</dbReference>
<feature type="binding site" evidence="12">
    <location>
        <position position="383"/>
    </location>
    <ligand>
        <name>Zn(2+)</name>
        <dbReference type="ChEBI" id="CHEBI:29105"/>
        <note>catalytic</note>
    </ligand>
</feature>
<accession>A0AAN8G3F6</accession>
<feature type="binding site" evidence="12">
    <location>
        <position position="387"/>
    </location>
    <ligand>
        <name>Zn(2+)</name>
        <dbReference type="ChEBI" id="CHEBI:29105"/>
        <note>catalytic</note>
    </ligand>
</feature>
<evidence type="ECO:0000256" key="2">
    <source>
        <dbReference type="ARBA" id="ARBA00022525"/>
    </source>
</evidence>
<dbReference type="GO" id="GO:0046872">
    <property type="term" value="F:metal ion binding"/>
    <property type="evidence" value="ECO:0007669"/>
    <property type="project" value="UniProtKB-KW"/>
</dbReference>
<feature type="binding site" evidence="12">
    <location>
        <position position="393"/>
    </location>
    <ligand>
        <name>Zn(2+)</name>
        <dbReference type="ChEBI" id="CHEBI:29105"/>
        <note>catalytic</note>
    </ligand>
</feature>
<dbReference type="PROSITE" id="PS50092">
    <property type="entry name" value="TSP1"/>
    <property type="match status" value="13"/>
</dbReference>
<dbReference type="SMART" id="SM00209">
    <property type="entry name" value="TSP1"/>
    <property type="match status" value="13"/>
</dbReference>
<keyword evidence="16" id="KW-1185">Reference proteome</keyword>
<evidence type="ECO:0000256" key="7">
    <source>
        <dbReference type="ARBA" id="ARBA00022801"/>
    </source>
</evidence>
<feature type="disulfide bond" evidence="12">
    <location>
        <begin position="400"/>
        <end position="405"/>
    </location>
</feature>
<dbReference type="SUPFAM" id="SSF55486">
    <property type="entry name" value="Metalloproteases ('zincins'), catalytic domain"/>
    <property type="match status" value="1"/>
</dbReference>
<protein>
    <submittedName>
        <fullName evidence="15">A disintegrin and metalloproteinase with thrombospondin motifs adt-1</fullName>
    </submittedName>
</protein>
<dbReference type="InterPro" id="IPR000884">
    <property type="entry name" value="TSP1_rpt"/>
</dbReference>
<dbReference type="InterPro" id="IPR050439">
    <property type="entry name" value="ADAMTS_ADAMTS-like"/>
</dbReference>
<sequence length="1466" mass="163555">MNLMIRCLVLICLASISRGIHHKLTKRELQHVFGVEKVHQVPEYQLIKTDKFRKEDGGLRIRFSAWGDEYELDLKPNDRLVSPHIVAVTRNDSEVIERKGLDLDYSCHFQGTVPSHGSVPVAISDCRSLMGTLIMDDHFLVLQTVPQRVRHHNPEEHLVFKRSPSLLTKFERNLEEEIIRLNDVQEPFCDTSENMDDPIAAEILSLNYTIPSAAKLDSPFVFPNLDPITLEIGLFLDSKLFEHFQREYIQDAEQHLLDFSLALINNVHVLYQQPTLSPNLDIVIVRYEMWKSQPSNLATFVHKNGQAQSLLDAFCRHQAHINPGTDLTDMGHWDHGVLLTGYDIYHTTASVAGVAPVARMCDQLFACSLVEGLHLGRSFVLAHEMGHNMGMVHDGVQNQCSKSCCLMSAVNGAGKTTWSECSVREFNAFLLQLDESGTGNCLRDGSPGLVERNHIQDGRTPGQRFTADQQCAYFWGRDYKVEIPSGRSMEDICRILWCGNGGSTISTAHPALEGSYCGNGRWCHEGQCLPWTFGPSPQVIHGGWSRWSSDDRCPVQHCQITDSIPVRPQHRDCVNPAPNNGGLPCDGAAIRGILCSPRTHHSSCRGFSREEYSNRICSSIKHDPVKPDRQLTGDGFEHATQPCKVWCHLIDSELIRNKGQFPDGAPCGPDQYCISGSCLRLGCDGKAVVASEDDCPDRKRQNGWSDWSPWSECTASCGTRGRQVRQRDCVNTTGFADCAGEQKEQRPCLPRPPECEEMTEWGEWSSCESECGQGQQKRKRECLAAVECDGETEEKRPCFTPGKMACWQQWSEWNECSQSCDGGYRKRERVCPLIGECDGAAFEVEQCNTKRCSTGVWGDWLPCSVSCGIGFQIRERLCEGVLCETANKQARTCNEQPCPENSNDFVWEEWSEWSDCSQTCGEGLQTKERRCKHGQCPTEDTVRHRRCVSGPCPAWDEWTEWSECPSCSSIHSRTRARRCFAHISGGNASCEGPTENREPCDEYCNNAGISDGNNHRDIELITGKGRRRVVAHGGRIVPVTEENWGDWMEWTECSQSCGTGRRRRSRVCVGRKCPPQPLESVKEKCNQQPCPTDTYWSPWTAWTTCSVTCGDGGVQSRQRTCLRSYSFQCEGQPLQARPCSAQTSCVQSQANHPVKVPTWSEWSSWSSCSCFTLMESRRRFCLVSDPAVQGFCTGAILDQRQCTARSCTASPGGWSEWSEWSQCSKDCQGTGHQIRNRMCSEPIPSNRGPYCVGYSFDQRPCTSSTPCGARVDGGWSDWSEWSDCGDSCVNAHRSRTRYCSNPRPSQGGRPCFGSDFELQPCVNEAKCRLSVNGAWGTWSAWSECPDECGFAIQSRHRTCSNPAPVSGGQACRGLAHQTSVCGTESCNESTDGEWSAWNEWSACMGNCGLGSRTRVRACVSPAPSDGGVPCFGKSSESEECQAESAFCSRFLHHADILDVKVLQSIQ</sequence>
<evidence type="ECO:0000256" key="5">
    <source>
        <dbReference type="ARBA" id="ARBA00022729"/>
    </source>
</evidence>
<evidence type="ECO:0000313" key="16">
    <source>
        <dbReference type="Proteomes" id="UP001331761"/>
    </source>
</evidence>
<proteinExistence type="predicted"/>
<dbReference type="InterPro" id="IPR036383">
    <property type="entry name" value="TSP1_rpt_sf"/>
</dbReference>
<feature type="chain" id="PRO_5042852227" evidence="13">
    <location>
        <begin position="20"/>
        <end position="1466"/>
    </location>
</feature>
<dbReference type="GO" id="GO:0006508">
    <property type="term" value="P:proteolysis"/>
    <property type="evidence" value="ECO:0007669"/>
    <property type="project" value="UniProtKB-KW"/>
</dbReference>
<dbReference type="Pfam" id="PF00090">
    <property type="entry name" value="TSP_1"/>
    <property type="match status" value="13"/>
</dbReference>
<keyword evidence="2" id="KW-0964">Secreted</keyword>
<dbReference type="InterPro" id="IPR041645">
    <property type="entry name" value="ADAMTS_CR_2"/>
</dbReference>
<comment type="subcellular location">
    <subcellularLocation>
        <location evidence="1">Secreted</location>
    </subcellularLocation>
</comment>
<dbReference type="PANTHER" id="PTHR13723:SF315">
    <property type="entry name" value="NO LONG NERVE CORD, ISOFORM C"/>
    <property type="match status" value="1"/>
</dbReference>
<dbReference type="InterPro" id="IPR002870">
    <property type="entry name" value="Peptidase_M12B_N"/>
</dbReference>
<dbReference type="EMBL" id="WIXE01007861">
    <property type="protein sequence ID" value="KAK5980023.1"/>
    <property type="molecule type" value="Genomic_DNA"/>
</dbReference>
<dbReference type="PROSITE" id="PS50215">
    <property type="entry name" value="ADAM_MEPRO"/>
    <property type="match status" value="1"/>
</dbReference>
<name>A0AAN8G3F6_TRICO</name>
<dbReference type="FunFam" id="2.20.100.10:FF:000001">
    <property type="entry name" value="semaphorin-5A isoform X1"/>
    <property type="match status" value="3"/>
</dbReference>
<dbReference type="FunFam" id="2.20.100.10:FF:000002">
    <property type="entry name" value="Unc-5 netrin receptor C"/>
    <property type="match status" value="1"/>
</dbReference>
<evidence type="ECO:0000256" key="11">
    <source>
        <dbReference type="ARBA" id="ARBA00023180"/>
    </source>
</evidence>
<reference evidence="15 16" key="1">
    <citation type="submission" date="2019-10" db="EMBL/GenBank/DDBJ databases">
        <title>Assembly and Annotation for the nematode Trichostrongylus colubriformis.</title>
        <authorList>
            <person name="Martin J."/>
        </authorList>
    </citation>
    <scope>NUCLEOTIDE SEQUENCE [LARGE SCALE GENOMIC DNA]</scope>
    <source>
        <strain evidence="15">G859</strain>
        <tissue evidence="15">Whole worm</tissue>
    </source>
</reference>
<evidence type="ECO:0000256" key="9">
    <source>
        <dbReference type="ARBA" id="ARBA00023049"/>
    </source>
</evidence>
<comment type="caution">
    <text evidence="15">The sequence shown here is derived from an EMBL/GenBank/DDBJ whole genome shotgun (WGS) entry which is preliminary data.</text>
</comment>
<feature type="signal peptide" evidence="13">
    <location>
        <begin position="1"/>
        <end position="19"/>
    </location>
</feature>
<dbReference type="InterPro" id="IPR001590">
    <property type="entry name" value="Peptidase_M12B"/>
</dbReference>
<dbReference type="Gene3D" id="3.40.1620.60">
    <property type="match status" value="1"/>
</dbReference>
<keyword evidence="5 13" id="KW-0732">Signal</keyword>
<comment type="caution">
    <text evidence="12">Lacks conserved residue(s) required for the propagation of feature annotation.</text>
</comment>
<dbReference type="GO" id="GO:0031012">
    <property type="term" value="C:extracellular matrix"/>
    <property type="evidence" value="ECO:0007669"/>
    <property type="project" value="TreeGrafter"/>
</dbReference>
<evidence type="ECO:0000256" key="13">
    <source>
        <dbReference type="SAM" id="SignalP"/>
    </source>
</evidence>
<keyword evidence="7" id="KW-0378">Hydrolase</keyword>
<feature type="domain" description="Peptidase M12B" evidence="14">
    <location>
        <begin position="228"/>
        <end position="430"/>
    </location>
</feature>